<feature type="domain" description="TOG" evidence="2">
    <location>
        <begin position="293"/>
        <end position="523"/>
    </location>
</feature>
<dbReference type="InterPro" id="IPR034085">
    <property type="entry name" value="TOG"/>
</dbReference>
<proteinExistence type="predicted"/>
<sequence>MSIVKYTQTCSSGNTKDRLDTLPKLTKELNKGEFEMDEVAEVPDVLTTCLKDNNSNVINMTLDCIQALCSNHSPEFDFSPHFTMLANQLSSQTFGDTKQAIREKCVTTSLSILPLSPSVSRFYEKLVYNNLSNKTNWRARATALQLFSASLPSLPPTTSLLQTKVGKTSLNLSIQLLADANQEVRSYALEVIISLYACEPQGVKNMLGKQKGGVVRPAMKKELEERFEEIDAEGGGGAPQATNDDQDNHEVSSASSAPSARPSSKNPPTLSGAPSLYAQNSDSTYEEALTPLSVYSERDLQSHLDSVSAALKNTDSDFWAERMSGLATLERLILGGAIENYKPKMLQAFKALPIGDQIEDLRSQITNQACKTIVSLAKSLGDYFSPFFEMWLPSLLHLCISGVRLMAMQGQTCLRDIMVIPTNGYHSRILGTFMSSLENKRAHPQQKRSCVQSLTVAYRKWNPTNLERINSKFSKILKEVLGAKDPSVREEARHCYWAVASQFPEMCQKLMAEFDSSTQRSLARMKSESDDKWNAFVQDGFSQFPEPVSPKREGRTISGEGKEQKKKPPQKEPQQNNAASAAAAGPRRVASKQVKKEAKAEQAPARQVADGQAKENEFHLDQVLEQAASKHWATREECFKRITENVSTLSSFLPPTASTRFSATLASHIVDPHHRVATAALELALACMIDSSVAQILASHLPLLLPPILSQLVSTKTAQRALSNDCLNACRRSYDPSALASVLCSKFSEANDRVKPGMLELLAVIVPEAGDYLGVVINMRTFLQRLGVTSSVRPPPSQHLMGAVEGALAAMYHLSETVFVAALSTLPSDPQIAVKKILINSGICGDIEGKIAAHLRGEKLGQGTKPEASRREEEPVFEPPTSEHLREESQSSPAVHSPKHNKSLSSSQRAWEDSNADAAQTPAAAGGGSNLRTPSPAPTSVPSSTGSTDPVIKYMVRPPLSEEKLARDWMRDTPSILTMLNMNSSSQDQYAGMQQMVQLARQNQPEVWNKYFGQILLSLLEGIGQTGGNHPNQMSPSNGGGGAFANPGADVSAIKHLYLQGVRALLKYQPSYFADYIEIVVDRLLQCSRDPSYEIVHTAERALENLVTALDATRCLKVILPYLTRQNETELVLGCVRTLQKFIGRIPSPVLMSNLQLVMPTLVSCFSSPNVDMRKSVVFCLVEAYFVLGDKLMPHLSSLNAAQLKLVTIYVERQQKAKKDQTPGGGKEQINSSTV</sequence>
<dbReference type="Proteomes" id="UP001165085">
    <property type="component" value="Unassembled WGS sequence"/>
</dbReference>
<comment type="caution">
    <text evidence="3">The sequence shown here is derived from an EMBL/GenBank/DDBJ whole genome shotgun (WGS) entry which is preliminary data.</text>
</comment>
<protein>
    <recommendedName>
        <fullName evidence="2">TOG domain-containing protein</fullName>
    </recommendedName>
</protein>
<feature type="compositionally biased region" description="Basic and acidic residues" evidence="1">
    <location>
        <begin position="549"/>
        <end position="563"/>
    </location>
</feature>
<dbReference type="InterPro" id="IPR016024">
    <property type="entry name" value="ARM-type_fold"/>
</dbReference>
<feature type="region of interest" description="Disordered" evidence="1">
    <location>
        <begin position="230"/>
        <end position="277"/>
    </location>
</feature>
<feature type="compositionally biased region" description="Low complexity" evidence="1">
    <location>
        <begin position="572"/>
        <end position="584"/>
    </location>
</feature>
<evidence type="ECO:0000256" key="1">
    <source>
        <dbReference type="SAM" id="MobiDB-lite"/>
    </source>
</evidence>
<reference evidence="4" key="1">
    <citation type="journal article" date="2023" name="Commun. Biol.">
        <title>Genome analysis of Parmales, the sister group of diatoms, reveals the evolutionary specialization of diatoms from phago-mixotrophs to photoautotrophs.</title>
        <authorList>
            <person name="Ban H."/>
            <person name="Sato S."/>
            <person name="Yoshikawa S."/>
            <person name="Yamada K."/>
            <person name="Nakamura Y."/>
            <person name="Ichinomiya M."/>
            <person name="Sato N."/>
            <person name="Blanc-Mathieu R."/>
            <person name="Endo H."/>
            <person name="Kuwata A."/>
            <person name="Ogata H."/>
        </authorList>
    </citation>
    <scope>NUCLEOTIDE SEQUENCE [LARGE SCALE GENOMIC DNA]</scope>
    <source>
        <strain evidence="4">NIES 3701</strain>
    </source>
</reference>
<dbReference type="GO" id="GO:0005881">
    <property type="term" value="C:cytoplasmic microtubule"/>
    <property type="evidence" value="ECO:0007669"/>
    <property type="project" value="TreeGrafter"/>
</dbReference>
<dbReference type="InterPro" id="IPR011989">
    <property type="entry name" value="ARM-like"/>
</dbReference>
<feature type="region of interest" description="Disordered" evidence="1">
    <location>
        <begin position="540"/>
        <end position="613"/>
    </location>
</feature>
<keyword evidence="4" id="KW-1185">Reference proteome</keyword>
<feature type="domain" description="TOG" evidence="2">
    <location>
        <begin position="1"/>
        <end position="240"/>
    </location>
</feature>
<dbReference type="GO" id="GO:0008017">
    <property type="term" value="F:microtubule binding"/>
    <property type="evidence" value="ECO:0007669"/>
    <property type="project" value="TreeGrafter"/>
</dbReference>
<dbReference type="SMART" id="SM01349">
    <property type="entry name" value="TOG"/>
    <property type="match status" value="3"/>
</dbReference>
<evidence type="ECO:0000313" key="3">
    <source>
        <dbReference type="EMBL" id="GMH94899.1"/>
    </source>
</evidence>
<dbReference type="AlphaFoldDB" id="A0A9W7BWF6"/>
<gene>
    <name evidence="3" type="ORF">TrST_g7762</name>
</gene>
<dbReference type="Pfam" id="PF21040">
    <property type="entry name" value="CEP104-like_TOG"/>
    <property type="match status" value="1"/>
</dbReference>
<dbReference type="InterPro" id="IPR024395">
    <property type="entry name" value="CLASP_N_dom"/>
</dbReference>
<dbReference type="SUPFAM" id="SSF48371">
    <property type="entry name" value="ARM repeat"/>
    <property type="match status" value="2"/>
</dbReference>
<organism evidence="3 4">
    <name type="scientific">Triparma strigata</name>
    <dbReference type="NCBI Taxonomy" id="1606541"/>
    <lineage>
        <taxon>Eukaryota</taxon>
        <taxon>Sar</taxon>
        <taxon>Stramenopiles</taxon>
        <taxon>Ochrophyta</taxon>
        <taxon>Bolidophyceae</taxon>
        <taxon>Parmales</taxon>
        <taxon>Triparmaceae</taxon>
        <taxon>Triparma</taxon>
    </lineage>
</organism>
<dbReference type="Gene3D" id="1.25.10.10">
    <property type="entry name" value="Leucine-rich Repeat Variant"/>
    <property type="match status" value="4"/>
</dbReference>
<evidence type="ECO:0000259" key="2">
    <source>
        <dbReference type="SMART" id="SM01349"/>
    </source>
</evidence>
<name>A0A9W7BWF6_9STRA</name>
<dbReference type="Pfam" id="PF12348">
    <property type="entry name" value="CLASP_N"/>
    <property type="match status" value="1"/>
</dbReference>
<accession>A0A9W7BWF6</accession>
<evidence type="ECO:0000313" key="4">
    <source>
        <dbReference type="Proteomes" id="UP001165085"/>
    </source>
</evidence>
<dbReference type="OrthoDB" id="46159at2759"/>
<dbReference type="GO" id="GO:0000226">
    <property type="term" value="P:microtubule cytoskeleton organization"/>
    <property type="evidence" value="ECO:0007669"/>
    <property type="project" value="TreeGrafter"/>
</dbReference>
<feature type="region of interest" description="Disordered" evidence="1">
    <location>
        <begin position="858"/>
        <end position="953"/>
    </location>
</feature>
<feature type="domain" description="TOG" evidence="2">
    <location>
        <begin position="955"/>
        <end position="1220"/>
    </location>
</feature>
<feature type="compositionally biased region" description="Low complexity" evidence="1">
    <location>
        <begin position="252"/>
        <end position="264"/>
    </location>
</feature>
<dbReference type="GO" id="GO:0000278">
    <property type="term" value="P:mitotic cell cycle"/>
    <property type="evidence" value="ECO:0007669"/>
    <property type="project" value="UniProtKB-ARBA"/>
</dbReference>
<dbReference type="PANTHER" id="PTHR21567">
    <property type="entry name" value="CLASP"/>
    <property type="match status" value="1"/>
</dbReference>
<feature type="compositionally biased region" description="Low complexity" evidence="1">
    <location>
        <begin position="938"/>
        <end position="950"/>
    </location>
</feature>
<dbReference type="GO" id="GO:0005819">
    <property type="term" value="C:spindle"/>
    <property type="evidence" value="ECO:0007669"/>
    <property type="project" value="UniProtKB-ARBA"/>
</dbReference>
<dbReference type="EMBL" id="BRXY01000436">
    <property type="protein sequence ID" value="GMH94899.1"/>
    <property type="molecule type" value="Genomic_DNA"/>
</dbReference>
<dbReference type="PANTHER" id="PTHR21567:SF9">
    <property type="entry name" value="CLIP-ASSOCIATING PROTEIN"/>
    <property type="match status" value="1"/>
</dbReference>